<evidence type="ECO:0000256" key="2">
    <source>
        <dbReference type="ARBA" id="ARBA00022857"/>
    </source>
</evidence>
<dbReference type="InterPro" id="IPR036291">
    <property type="entry name" value="NAD(P)-bd_dom_sf"/>
</dbReference>
<comment type="caution">
    <text evidence="4">The sequence shown here is derived from an EMBL/GenBank/DDBJ whole genome shotgun (WGS) entry which is preliminary data.</text>
</comment>
<keyword evidence="6" id="KW-1185">Reference proteome</keyword>
<gene>
    <name evidence="4" type="primary">CBR1_1</name>
    <name evidence="5" type="synonym">CBR1_2</name>
    <name evidence="4" type="ORF">SK128_018381</name>
    <name evidence="5" type="ORF">SK128_027669</name>
</gene>
<reference evidence="4 6" key="1">
    <citation type="submission" date="2023-11" db="EMBL/GenBank/DDBJ databases">
        <title>Halocaridina rubra genome assembly.</title>
        <authorList>
            <person name="Smith C."/>
        </authorList>
    </citation>
    <scope>NUCLEOTIDE SEQUENCE [LARGE SCALE GENOMIC DNA]</scope>
    <source>
        <strain evidence="4">EP-1</strain>
        <tissue evidence="4">Whole</tissue>
    </source>
</reference>
<evidence type="ECO:0000256" key="3">
    <source>
        <dbReference type="ARBA" id="ARBA00023002"/>
    </source>
</evidence>
<dbReference type="PANTHER" id="PTHR43963:SF4">
    <property type="entry name" value="CARBONYL REDUCTASE (NADPH)"/>
    <property type="match status" value="1"/>
</dbReference>
<evidence type="ECO:0000313" key="5">
    <source>
        <dbReference type="EMBL" id="KAK7067909.1"/>
    </source>
</evidence>
<dbReference type="Pfam" id="PF00106">
    <property type="entry name" value="adh_short"/>
    <property type="match status" value="1"/>
</dbReference>
<dbReference type="Gene3D" id="3.40.50.720">
    <property type="entry name" value="NAD(P)-binding Rossmann-like Domain"/>
    <property type="match status" value="1"/>
</dbReference>
<dbReference type="Proteomes" id="UP001381693">
    <property type="component" value="Unassembled WGS sequence"/>
</dbReference>
<dbReference type="EMBL" id="JAXCGZ010017596">
    <property type="protein sequence ID" value="KAK7067909.1"/>
    <property type="molecule type" value="Genomic_DNA"/>
</dbReference>
<dbReference type="AlphaFoldDB" id="A0AAN8WIX7"/>
<sequence>MCTPTSNCGFHHQVTGANKGIGFGIVQELCSKFDGVVYLTARDEDRGLAAVDELKKMGLSARFHQLDIDCKESILKFSEYLKKTYGGLDVLVNNAGMAFKVHNLHLYLYA</sequence>
<dbReference type="PANTHER" id="PTHR43963">
    <property type="entry name" value="CARBONYL REDUCTASE 1-RELATED"/>
    <property type="match status" value="1"/>
</dbReference>
<keyword evidence="2" id="KW-0521">NADP</keyword>
<keyword evidence="3 4" id="KW-0560">Oxidoreductase</keyword>
<dbReference type="InterPro" id="IPR002347">
    <property type="entry name" value="SDR_fam"/>
</dbReference>
<dbReference type="SUPFAM" id="SSF51735">
    <property type="entry name" value="NAD(P)-binding Rossmann-fold domains"/>
    <property type="match status" value="1"/>
</dbReference>
<organism evidence="4 6">
    <name type="scientific">Halocaridina rubra</name>
    <name type="common">Hawaiian red shrimp</name>
    <dbReference type="NCBI Taxonomy" id="373956"/>
    <lineage>
        <taxon>Eukaryota</taxon>
        <taxon>Metazoa</taxon>
        <taxon>Ecdysozoa</taxon>
        <taxon>Arthropoda</taxon>
        <taxon>Crustacea</taxon>
        <taxon>Multicrustacea</taxon>
        <taxon>Malacostraca</taxon>
        <taxon>Eumalacostraca</taxon>
        <taxon>Eucarida</taxon>
        <taxon>Decapoda</taxon>
        <taxon>Pleocyemata</taxon>
        <taxon>Caridea</taxon>
        <taxon>Atyoidea</taxon>
        <taxon>Atyidae</taxon>
        <taxon>Halocaridina</taxon>
    </lineage>
</organism>
<dbReference type="EC" id="1.1.1.1" evidence="4"/>
<protein>
    <submittedName>
        <fullName evidence="4">NADH-cytochrome b5 reductase</fullName>
        <ecNumber evidence="4">1.1.1.1</ecNumber>
    </submittedName>
</protein>
<dbReference type="GO" id="GO:0004090">
    <property type="term" value="F:carbonyl reductase (NADPH) activity"/>
    <property type="evidence" value="ECO:0007669"/>
    <property type="project" value="TreeGrafter"/>
</dbReference>
<dbReference type="GO" id="GO:0004022">
    <property type="term" value="F:alcohol dehydrogenase (NAD+) activity"/>
    <property type="evidence" value="ECO:0007669"/>
    <property type="project" value="UniProtKB-EC"/>
</dbReference>
<name>A0AAN8WIX7_HALRR</name>
<evidence type="ECO:0000256" key="1">
    <source>
        <dbReference type="ARBA" id="ARBA00006484"/>
    </source>
</evidence>
<dbReference type="PRINTS" id="PR00081">
    <property type="entry name" value="GDHRDH"/>
</dbReference>
<evidence type="ECO:0000313" key="4">
    <source>
        <dbReference type="EMBL" id="KAK7065897.1"/>
    </source>
</evidence>
<proteinExistence type="inferred from homology"/>
<accession>A0AAN8WIX7</accession>
<evidence type="ECO:0000313" key="6">
    <source>
        <dbReference type="Proteomes" id="UP001381693"/>
    </source>
</evidence>
<dbReference type="EMBL" id="JAXCGZ010019673">
    <property type="protein sequence ID" value="KAK7065897.1"/>
    <property type="molecule type" value="Genomic_DNA"/>
</dbReference>
<comment type="similarity">
    <text evidence="1">Belongs to the short-chain dehydrogenases/reductases (SDR) family.</text>
</comment>